<dbReference type="AlphaFoldDB" id="A0A915L8N2"/>
<reference evidence="2" key="1">
    <citation type="submission" date="2022-11" db="UniProtKB">
        <authorList>
            <consortium name="WormBaseParasite"/>
        </authorList>
    </citation>
    <scope>IDENTIFICATION</scope>
</reference>
<proteinExistence type="predicted"/>
<name>A0A915L8N2_ROMCU</name>
<keyword evidence="1" id="KW-1185">Reference proteome</keyword>
<organism evidence="1 2">
    <name type="scientific">Romanomermis culicivorax</name>
    <name type="common">Nematode worm</name>
    <dbReference type="NCBI Taxonomy" id="13658"/>
    <lineage>
        <taxon>Eukaryota</taxon>
        <taxon>Metazoa</taxon>
        <taxon>Ecdysozoa</taxon>
        <taxon>Nematoda</taxon>
        <taxon>Enoplea</taxon>
        <taxon>Dorylaimia</taxon>
        <taxon>Mermithida</taxon>
        <taxon>Mermithoidea</taxon>
        <taxon>Mermithidae</taxon>
        <taxon>Romanomermis</taxon>
    </lineage>
</organism>
<sequence>MFLSLATLTDEISDSSEKELKAKEAILGICVQRIENAKSFAQSLVGFACKNSLDSCLFPFFKQASDIYEEKFTCLSDLLKELPIISGSLTYKDLMNGLKGARILSELKAIVDSDGVFHMVCDDQDAAVLAANQMKPIVLLSHSNRRTSNVGAMMGEFLKIKSTSNVLILVPSHGTGLSQHYPPTWLIKVCTAVFGTRGPEKASPTSCYGTQVYSRCKGQGLKMCVEQMAHIKIDASCSDLAKKAVEKAVVSSMHPWQNLKIDQLRKKLK</sequence>
<evidence type="ECO:0000313" key="1">
    <source>
        <dbReference type="Proteomes" id="UP000887565"/>
    </source>
</evidence>
<protein>
    <submittedName>
        <fullName evidence="2">Uncharacterized protein</fullName>
    </submittedName>
</protein>
<dbReference type="Proteomes" id="UP000887565">
    <property type="component" value="Unplaced"/>
</dbReference>
<accession>A0A915L8N2</accession>
<evidence type="ECO:0000313" key="2">
    <source>
        <dbReference type="WBParaSite" id="nRc.2.0.1.t47475-RA"/>
    </source>
</evidence>
<dbReference type="WBParaSite" id="nRc.2.0.1.t47475-RA">
    <property type="protein sequence ID" value="nRc.2.0.1.t47475-RA"/>
    <property type="gene ID" value="nRc.2.0.1.g47475"/>
</dbReference>